<evidence type="ECO:0000313" key="3">
    <source>
        <dbReference type="Proteomes" id="UP000800235"/>
    </source>
</evidence>
<dbReference type="AlphaFoldDB" id="A0A9P4NET5"/>
<dbReference type="EMBL" id="MU007132">
    <property type="protein sequence ID" value="KAF2418022.1"/>
    <property type="molecule type" value="Genomic_DNA"/>
</dbReference>
<dbReference type="PANTHER" id="PTHR36440:SF1">
    <property type="entry name" value="PUTATIVE (AFU_ORTHOLOGUE AFUA_8G07350)-RELATED"/>
    <property type="match status" value="1"/>
</dbReference>
<dbReference type="OrthoDB" id="9976870at2759"/>
<reference evidence="2" key="1">
    <citation type="journal article" date="2020" name="Stud. Mycol.">
        <title>101 Dothideomycetes genomes: a test case for predicting lifestyles and emergence of pathogens.</title>
        <authorList>
            <person name="Haridas S."/>
            <person name="Albert R."/>
            <person name="Binder M."/>
            <person name="Bloem J."/>
            <person name="Labutti K."/>
            <person name="Salamov A."/>
            <person name="Andreopoulos B."/>
            <person name="Baker S."/>
            <person name="Barry K."/>
            <person name="Bills G."/>
            <person name="Bluhm B."/>
            <person name="Cannon C."/>
            <person name="Castanera R."/>
            <person name="Culley D."/>
            <person name="Daum C."/>
            <person name="Ezra D."/>
            <person name="Gonzalez J."/>
            <person name="Henrissat B."/>
            <person name="Kuo A."/>
            <person name="Liang C."/>
            <person name="Lipzen A."/>
            <person name="Lutzoni F."/>
            <person name="Magnuson J."/>
            <person name="Mondo S."/>
            <person name="Nolan M."/>
            <person name="Ohm R."/>
            <person name="Pangilinan J."/>
            <person name="Park H.-J."/>
            <person name="Ramirez L."/>
            <person name="Alfaro M."/>
            <person name="Sun H."/>
            <person name="Tritt A."/>
            <person name="Yoshinaga Y."/>
            <person name="Zwiers L.-H."/>
            <person name="Turgeon B."/>
            <person name="Goodwin S."/>
            <person name="Spatafora J."/>
            <person name="Crous P."/>
            <person name="Grigoriev I."/>
        </authorList>
    </citation>
    <scope>NUCLEOTIDE SEQUENCE</scope>
    <source>
        <strain evidence="2">CBS 130266</strain>
    </source>
</reference>
<protein>
    <recommendedName>
        <fullName evidence="1">Cupin type-2 domain-containing protein</fullName>
    </recommendedName>
</protein>
<sequence>MLSFLSAQTPRTKVAHLNTIHFDNDTSSIEFKSPTDRYLVINRWPPAPSKEQTVPGQAECALSPPPHWHYYQNETFHVISGTGRFMLEGECIDAIEGETVTIPAGAFHTFCNASMEEGLEVEFALEPGTRERDERFFRNLQTYRDDTRKAGMQPSLPQLLLFLRSADVLLALPGPKFIAQPLAIIMNFVGGVVIGKWLLGYFESYPEYCRPKTV</sequence>
<evidence type="ECO:0000313" key="2">
    <source>
        <dbReference type="EMBL" id="KAF2418022.1"/>
    </source>
</evidence>
<dbReference type="CDD" id="cd02208">
    <property type="entry name" value="cupin_RmlC-like"/>
    <property type="match status" value="1"/>
</dbReference>
<dbReference type="Pfam" id="PF07883">
    <property type="entry name" value="Cupin_2"/>
    <property type="match status" value="1"/>
</dbReference>
<name>A0A9P4NET5_9PEZI</name>
<dbReference type="Proteomes" id="UP000800235">
    <property type="component" value="Unassembled WGS sequence"/>
</dbReference>
<evidence type="ECO:0000259" key="1">
    <source>
        <dbReference type="Pfam" id="PF07883"/>
    </source>
</evidence>
<dbReference type="InterPro" id="IPR011051">
    <property type="entry name" value="RmlC_Cupin_sf"/>
</dbReference>
<dbReference type="InterPro" id="IPR053146">
    <property type="entry name" value="QDO-like"/>
</dbReference>
<dbReference type="SUPFAM" id="SSF51182">
    <property type="entry name" value="RmlC-like cupins"/>
    <property type="match status" value="1"/>
</dbReference>
<dbReference type="PANTHER" id="PTHR36440">
    <property type="entry name" value="PUTATIVE (AFU_ORTHOLOGUE AFUA_8G07350)-RELATED"/>
    <property type="match status" value="1"/>
</dbReference>
<keyword evidence="3" id="KW-1185">Reference proteome</keyword>
<dbReference type="Gene3D" id="2.60.120.10">
    <property type="entry name" value="Jelly Rolls"/>
    <property type="match status" value="1"/>
</dbReference>
<organism evidence="2 3">
    <name type="scientific">Tothia fuscella</name>
    <dbReference type="NCBI Taxonomy" id="1048955"/>
    <lineage>
        <taxon>Eukaryota</taxon>
        <taxon>Fungi</taxon>
        <taxon>Dikarya</taxon>
        <taxon>Ascomycota</taxon>
        <taxon>Pezizomycotina</taxon>
        <taxon>Dothideomycetes</taxon>
        <taxon>Pleosporomycetidae</taxon>
        <taxon>Venturiales</taxon>
        <taxon>Cylindrosympodiaceae</taxon>
        <taxon>Tothia</taxon>
    </lineage>
</organism>
<feature type="domain" description="Cupin type-2" evidence="1">
    <location>
        <begin position="63"/>
        <end position="116"/>
    </location>
</feature>
<proteinExistence type="predicted"/>
<accession>A0A9P4NET5</accession>
<comment type="caution">
    <text evidence="2">The sequence shown here is derived from an EMBL/GenBank/DDBJ whole genome shotgun (WGS) entry which is preliminary data.</text>
</comment>
<gene>
    <name evidence="2" type="ORF">EJ08DRAFT_599684</name>
</gene>
<dbReference type="InterPro" id="IPR013096">
    <property type="entry name" value="Cupin_2"/>
</dbReference>
<dbReference type="InterPro" id="IPR014710">
    <property type="entry name" value="RmlC-like_jellyroll"/>
</dbReference>